<dbReference type="AlphaFoldDB" id="A0A2T9ZHJ5"/>
<evidence type="ECO:0000259" key="11">
    <source>
        <dbReference type="PROSITE" id="PS50011"/>
    </source>
</evidence>
<dbReference type="PANTHER" id="PTHR24353:SF153">
    <property type="entry name" value="CAMP-DEPENDENT PROTEIN KINASE CATALYTIC SUBUNIT 1"/>
    <property type="match status" value="1"/>
</dbReference>
<feature type="domain" description="Protein kinase" evidence="11">
    <location>
        <begin position="362"/>
        <end position="616"/>
    </location>
</feature>
<comment type="caution">
    <text evidence="13">The sequence shown here is derived from an EMBL/GenBank/DDBJ whole genome shotgun (WGS) entry which is preliminary data.</text>
</comment>
<dbReference type="InterPro" id="IPR017441">
    <property type="entry name" value="Protein_kinase_ATP_BS"/>
</dbReference>
<accession>A0A2T9ZHJ5</accession>
<name>A0A2T9ZHJ5_9FUNG</name>
<dbReference type="PROSITE" id="PS00107">
    <property type="entry name" value="PROTEIN_KINASE_ATP"/>
    <property type="match status" value="1"/>
</dbReference>
<protein>
    <recommendedName>
        <fullName evidence="1">cAMP-dependent protein kinase</fullName>
        <ecNumber evidence="1">2.7.11.11</ecNumber>
    </recommendedName>
</protein>
<dbReference type="Gene3D" id="1.10.510.10">
    <property type="entry name" value="Transferase(Phosphotransferase) domain 1"/>
    <property type="match status" value="1"/>
</dbReference>
<keyword evidence="4 9" id="KW-0547">Nucleotide-binding</keyword>
<dbReference type="GO" id="GO:0005829">
    <property type="term" value="C:cytosol"/>
    <property type="evidence" value="ECO:0007669"/>
    <property type="project" value="TreeGrafter"/>
</dbReference>
<reference evidence="13 14" key="1">
    <citation type="journal article" date="2018" name="MBio">
        <title>Comparative Genomics Reveals the Core Gene Toolbox for the Fungus-Insect Symbiosis.</title>
        <authorList>
            <person name="Wang Y."/>
            <person name="Stata M."/>
            <person name="Wang W."/>
            <person name="Stajich J.E."/>
            <person name="White M.M."/>
            <person name="Moncalvo J.M."/>
        </authorList>
    </citation>
    <scope>NUCLEOTIDE SEQUENCE [LARGE SCALE GENOMIC DNA]</scope>
    <source>
        <strain evidence="13 14">SC-DP-2</strain>
    </source>
</reference>
<organism evidence="13 14">
    <name type="scientific">Smittium megazygosporum</name>
    <dbReference type="NCBI Taxonomy" id="133381"/>
    <lineage>
        <taxon>Eukaryota</taxon>
        <taxon>Fungi</taxon>
        <taxon>Fungi incertae sedis</taxon>
        <taxon>Zoopagomycota</taxon>
        <taxon>Kickxellomycotina</taxon>
        <taxon>Harpellomycetes</taxon>
        <taxon>Harpellales</taxon>
        <taxon>Legeriomycetaceae</taxon>
        <taxon>Smittium</taxon>
    </lineage>
</organism>
<sequence>MVYLVSDYYEHAYKRLLDGAAEASKEGTGACSVLVLVANDPDALCAARILFSILKHDFITYQMVPVSSYVDVTKCNKQLIEPSPDLRTVILINCGATVDLQEFIKLHDKLTVIVVDKATKNREKRENEFYINETEAGEFGNITTPNLKLDRANLVLSPVDTMSPGNMRERVSEETMISPKNLASLNEMSTSQSNQFIPSYNDNMKQGMGGNNFSPHKTQGNIEGNDGFLLSSLPTSQKHKIMSSELEITGPGSTNSNASSKKSRDVSMSERSSSEESSKLGSQKSTDTLNLNAQVLQINESTENTGYGKLKRDYGSKNRTDAEFNELHEQIEGNNVGKLLQAEDEFLNFRKIVNPVLNIGDYEFSRTIGTGSFGRVRIARNPKSNQYYAVKILRKAEVVRARQVEHVNNERAVLAFCDSNFIVKLKGTCQDSINLYMFLEYIVGGELFSYLRKYKRFPSSVAKFYAAEVTLAFEYLHNFNIVYRDLKPENILIDANGHIKLTDMGFAKHVPATTWTLCGTPDYLAPEIIKAKGYGKAVDWYSLGILIFEMIAGYPPFYHKDHYILYERILGGRIHWPPKFDPLARHLVQKLTEHDLTRRFGNLKSGANDIKSHIWFQEVPWDKLERQEIAAPLVPAKRFVGDTGNFDRYPESYDDFGNNTAGDIFRSRFINF</sequence>
<keyword evidence="14" id="KW-1185">Reference proteome</keyword>
<evidence type="ECO:0000256" key="7">
    <source>
        <dbReference type="ARBA" id="ARBA00047292"/>
    </source>
</evidence>
<dbReference type="Gene3D" id="3.30.200.20">
    <property type="entry name" value="Phosphorylase Kinase, domain 1"/>
    <property type="match status" value="1"/>
</dbReference>
<evidence type="ECO:0000256" key="6">
    <source>
        <dbReference type="ARBA" id="ARBA00022840"/>
    </source>
</evidence>
<dbReference type="InterPro" id="IPR008271">
    <property type="entry name" value="Ser/Thr_kinase_AS"/>
</dbReference>
<feature type="binding site" evidence="9">
    <location>
        <position position="391"/>
    </location>
    <ligand>
        <name>ATP</name>
        <dbReference type="ChEBI" id="CHEBI:30616"/>
    </ligand>
</feature>
<dbReference type="InterPro" id="IPR003874">
    <property type="entry name" value="CDC45"/>
</dbReference>
<keyword evidence="3" id="KW-0808">Transferase</keyword>
<evidence type="ECO:0000313" key="13">
    <source>
        <dbReference type="EMBL" id="PVV04073.1"/>
    </source>
</evidence>
<dbReference type="Proteomes" id="UP000245609">
    <property type="component" value="Unassembled WGS sequence"/>
</dbReference>
<evidence type="ECO:0000256" key="4">
    <source>
        <dbReference type="ARBA" id="ARBA00022741"/>
    </source>
</evidence>
<proteinExistence type="predicted"/>
<dbReference type="SUPFAM" id="SSF56112">
    <property type="entry name" value="Protein kinase-like (PK-like)"/>
    <property type="match status" value="1"/>
</dbReference>
<evidence type="ECO:0000256" key="10">
    <source>
        <dbReference type="SAM" id="MobiDB-lite"/>
    </source>
</evidence>
<keyword evidence="2" id="KW-0723">Serine/threonine-protein kinase</keyword>
<dbReference type="GO" id="GO:0005634">
    <property type="term" value="C:nucleus"/>
    <property type="evidence" value="ECO:0007669"/>
    <property type="project" value="TreeGrafter"/>
</dbReference>
<feature type="compositionally biased region" description="Polar residues" evidence="10">
    <location>
        <begin position="251"/>
        <end position="260"/>
    </location>
</feature>
<evidence type="ECO:0000259" key="12">
    <source>
        <dbReference type="PROSITE" id="PS51285"/>
    </source>
</evidence>
<dbReference type="InterPro" id="IPR011009">
    <property type="entry name" value="Kinase-like_dom_sf"/>
</dbReference>
<evidence type="ECO:0000256" key="3">
    <source>
        <dbReference type="ARBA" id="ARBA00022679"/>
    </source>
</evidence>
<dbReference type="OrthoDB" id="63267at2759"/>
<dbReference type="PROSITE" id="PS50011">
    <property type="entry name" value="PROTEIN_KINASE_DOM"/>
    <property type="match status" value="1"/>
</dbReference>
<comment type="catalytic activity">
    <reaction evidence="7">
        <text>L-threonyl-[protein] + ATP = O-phospho-L-threonyl-[protein] + ADP + H(+)</text>
        <dbReference type="Rhea" id="RHEA:46608"/>
        <dbReference type="Rhea" id="RHEA-COMP:11060"/>
        <dbReference type="Rhea" id="RHEA-COMP:11605"/>
        <dbReference type="ChEBI" id="CHEBI:15378"/>
        <dbReference type="ChEBI" id="CHEBI:30013"/>
        <dbReference type="ChEBI" id="CHEBI:30616"/>
        <dbReference type="ChEBI" id="CHEBI:61977"/>
        <dbReference type="ChEBI" id="CHEBI:456216"/>
        <dbReference type="EC" id="2.7.11.11"/>
    </reaction>
</comment>
<dbReference type="EMBL" id="MBFS01000164">
    <property type="protein sequence ID" value="PVV04073.1"/>
    <property type="molecule type" value="Genomic_DNA"/>
</dbReference>
<evidence type="ECO:0000313" key="14">
    <source>
        <dbReference type="Proteomes" id="UP000245609"/>
    </source>
</evidence>
<dbReference type="Pfam" id="PF00069">
    <property type="entry name" value="Pkinase"/>
    <property type="match status" value="1"/>
</dbReference>
<evidence type="ECO:0000256" key="8">
    <source>
        <dbReference type="ARBA" id="ARBA00047454"/>
    </source>
</evidence>
<dbReference type="GO" id="GO:0006270">
    <property type="term" value="P:DNA replication initiation"/>
    <property type="evidence" value="ECO:0007669"/>
    <property type="project" value="InterPro"/>
</dbReference>
<dbReference type="GO" id="GO:0004691">
    <property type="term" value="F:cAMP-dependent protein kinase activity"/>
    <property type="evidence" value="ECO:0007669"/>
    <property type="project" value="UniProtKB-EC"/>
</dbReference>
<dbReference type="FunFam" id="1.10.510.10:FF:000005">
    <property type="entry name" value="cAMP-dependent protein kinase catalytic subunit alpha"/>
    <property type="match status" value="1"/>
</dbReference>
<feature type="region of interest" description="Disordered" evidence="10">
    <location>
        <begin position="245"/>
        <end position="288"/>
    </location>
</feature>
<feature type="domain" description="AGC-kinase C-terminal" evidence="12">
    <location>
        <begin position="617"/>
        <end position="672"/>
    </location>
</feature>
<dbReference type="PROSITE" id="PS00108">
    <property type="entry name" value="PROTEIN_KINASE_ST"/>
    <property type="match status" value="1"/>
</dbReference>
<gene>
    <name evidence="13" type="ORF">BB560_001434</name>
</gene>
<dbReference type="GO" id="GO:0005952">
    <property type="term" value="C:cAMP-dependent protein kinase complex"/>
    <property type="evidence" value="ECO:0007669"/>
    <property type="project" value="TreeGrafter"/>
</dbReference>
<dbReference type="EC" id="2.7.11.11" evidence="1"/>
<comment type="catalytic activity">
    <reaction evidence="8">
        <text>L-seryl-[protein] + ATP = O-phospho-L-seryl-[protein] + ADP + H(+)</text>
        <dbReference type="Rhea" id="RHEA:17989"/>
        <dbReference type="Rhea" id="RHEA-COMP:9863"/>
        <dbReference type="Rhea" id="RHEA-COMP:11604"/>
        <dbReference type="ChEBI" id="CHEBI:15378"/>
        <dbReference type="ChEBI" id="CHEBI:29999"/>
        <dbReference type="ChEBI" id="CHEBI:30616"/>
        <dbReference type="ChEBI" id="CHEBI:83421"/>
        <dbReference type="ChEBI" id="CHEBI:456216"/>
        <dbReference type="EC" id="2.7.11.11"/>
    </reaction>
</comment>
<dbReference type="PANTHER" id="PTHR24353">
    <property type="entry name" value="CYCLIC NUCLEOTIDE-DEPENDENT PROTEIN KINASE"/>
    <property type="match status" value="1"/>
</dbReference>
<dbReference type="SMART" id="SM00220">
    <property type="entry name" value="S_TKc"/>
    <property type="match status" value="1"/>
</dbReference>
<dbReference type="CDD" id="cd05580">
    <property type="entry name" value="STKc_PKA_like"/>
    <property type="match status" value="1"/>
</dbReference>
<evidence type="ECO:0000256" key="5">
    <source>
        <dbReference type="ARBA" id="ARBA00022777"/>
    </source>
</evidence>
<evidence type="ECO:0000256" key="9">
    <source>
        <dbReference type="PROSITE-ProRule" id="PRU10141"/>
    </source>
</evidence>
<dbReference type="GO" id="GO:0005524">
    <property type="term" value="F:ATP binding"/>
    <property type="evidence" value="ECO:0007669"/>
    <property type="project" value="UniProtKB-UniRule"/>
</dbReference>
<evidence type="ECO:0000256" key="1">
    <source>
        <dbReference type="ARBA" id="ARBA00012444"/>
    </source>
</evidence>
<dbReference type="InterPro" id="IPR000719">
    <property type="entry name" value="Prot_kinase_dom"/>
</dbReference>
<keyword evidence="6 9" id="KW-0067">ATP-binding</keyword>
<dbReference type="InterPro" id="IPR000961">
    <property type="entry name" value="AGC-kinase_C"/>
</dbReference>
<feature type="compositionally biased region" description="Basic and acidic residues" evidence="10">
    <location>
        <begin position="262"/>
        <end position="278"/>
    </location>
</feature>
<keyword evidence="5" id="KW-0418">Kinase</keyword>
<dbReference type="Pfam" id="PF02724">
    <property type="entry name" value="CDC45"/>
    <property type="match status" value="1"/>
</dbReference>
<evidence type="ECO:0000256" key="2">
    <source>
        <dbReference type="ARBA" id="ARBA00022527"/>
    </source>
</evidence>
<dbReference type="STRING" id="133381.A0A2T9ZHJ5"/>
<dbReference type="PROSITE" id="PS51285">
    <property type="entry name" value="AGC_KINASE_CTER"/>
    <property type="match status" value="1"/>
</dbReference>